<sequence>MALLYIHYKKNRIDVSKYKSFVIAFYAVFPVGLAAWLSCWIFYAYEFEKPAIWIAVFAAFAKNIWGLLGAVMMFGFIGGIGGLIRRIFYSPIFAPIGRVTYCIYLIHMCVLRFFNGDIRALPSVSWEPIMQCTFAAFFGSILLGTALCITLEFPFTALLKELFGKVENVQNDKSDVELDNNNTENITEYYAMPPQYYGDDYTRCMVEGDDALWCATYSIIKPNVTNPVWGLIQKYSNDTKRQFRHDLVQRGVCINWCLEKLRHLDNATLTSLYVEPFDFGDQYTVDFTMYYNSTQYKEKYDYYVSICNNLDLMEKYGLEAHGGITYCYSSLEDKSPDALDWAFVGVLSIILVILLVTEYYSMPPQYSGDDYIRCMIEGDDALWCTAWNIIKPNRSNPIWNVIERYSNDTKRHYRHDLVQSSTCINWCKKELAKLDEETLRSLDEPLFEFNGIYKIDESIFYNASQYKAKYDSIVQRCRNKYFTETYGLRVHAEIVYCYSSLEDRSPDGYDWAFVVVFLLIVGILTFGSLLDVYLNKENVREHFEAPINKYSRPIRIALAFSIPRNWYRLHARPKTQMARDLRYIQGLRFTTIFLVVYGHAVIVYGFSPVSNTEFLEEQYYHFWDIDKKFIFHPMADGFLNYYIPAHTNAGNYFAGLGMAMLYNNYKKNRVDVSKYKSFVIIFYSIFPIGLVAFLSAWLFYGYEWEKPAIWIAVFAAFAKNIWGILGAFLMFGFIGGIGGIIRNFFHLPLFTPLGRIAYCVYLIHFDVFRLLMGDFKALPSVSQEPILLLTCGGFLLSVAVAMILCITFEFPFTALLKELTGNKLDEAEKPDESEKSITVVEMSNANNNIDDHKEHINSLSHEVRL</sequence>
<feature type="transmembrane region" description="Helical" evidence="2">
    <location>
        <begin position="586"/>
        <end position="606"/>
    </location>
</feature>
<feature type="transmembrane region" description="Helical" evidence="2">
    <location>
        <begin position="649"/>
        <end position="665"/>
    </location>
</feature>
<keyword evidence="2" id="KW-0472">Membrane</keyword>
<keyword evidence="1" id="KW-0175">Coiled coil</keyword>
<reference evidence="4" key="1">
    <citation type="submission" date="2018-04" db="EMBL/GenBank/DDBJ databases">
        <authorList>
            <person name="Go L.Y."/>
            <person name="Mitchell J.A."/>
        </authorList>
    </citation>
    <scope>NUCLEOTIDE SEQUENCE</scope>
    <source>
        <tissue evidence="4">Whole organism</tissue>
    </source>
</reference>
<reference evidence="5" key="2">
    <citation type="submission" date="2018-07" db="EMBL/GenBank/DDBJ databases">
        <authorList>
            <person name="Quirk P.G."/>
            <person name="Krulwich T.A."/>
        </authorList>
    </citation>
    <scope>NUCLEOTIDE SEQUENCE</scope>
</reference>
<dbReference type="PANTHER" id="PTHR11161:SF22">
    <property type="entry name" value="ACYLTRANSFERASE 3 DOMAIN-CONTAINING PROTEIN-RELATED"/>
    <property type="match status" value="1"/>
</dbReference>
<keyword evidence="2" id="KW-0812">Transmembrane</keyword>
<evidence type="ECO:0000313" key="5">
    <source>
        <dbReference type="EMBL" id="SSX20005.1"/>
    </source>
</evidence>
<feature type="transmembrane region" description="Helical" evidence="2">
    <location>
        <begin position="677"/>
        <end position="702"/>
    </location>
</feature>
<evidence type="ECO:0000256" key="1">
    <source>
        <dbReference type="SAM" id="Coils"/>
    </source>
</evidence>
<feature type="transmembrane region" description="Helical" evidence="2">
    <location>
        <begin position="744"/>
        <end position="765"/>
    </location>
</feature>
<protein>
    <submittedName>
        <fullName evidence="4">CSON000220 protein</fullName>
    </submittedName>
</protein>
<feature type="transmembrane region" description="Helical" evidence="2">
    <location>
        <begin position="51"/>
        <end position="84"/>
    </location>
</feature>
<dbReference type="AlphaFoldDB" id="A0A336K8B2"/>
<evidence type="ECO:0000259" key="3">
    <source>
        <dbReference type="Pfam" id="PF01757"/>
    </source>
</evidence>
<feature type="transmembrane region" description="Helical" evidence="2">
    <location>
        <begin position="785"/>
        <end position="808"/>
    </location>
</feature>
<dbReference type="Pfam" id="PF01757">
    <property type="entry name" value="Acyl_transf_3"/>
    <property type="match status" value="1"/>
</dbReference>
<dbReference type="InterPro" id="IPR002656">
    <property type="entry name" value="Acyl_transf_3_dom"/>
</dbReference>
<dbReference type="PANTHER" id="PTHR11161">
    <property type="entry name" value="O-ACYLTRANSFERASE"/>
    <property type="match status" value="1"/>
</dbReference>
<accession>A0A336K8B2</accession>
<feature type="domain" description="Acyltransferase 3" evidence="3">
    <location>
        <begin position="2"/>
        <end position="149"/>
    </location>
</feature>
<name>A0A336K8B2_CULSO</name>
<feature type="transmembrane region" description="Helical" evidence="2">
    <location>
        <begin position="21"/>
        <end position="45"/>
    </location>
</feature>
<dbReference type="EMBL" id="UFQS01000102">
    <property type="protein sequence ID" value="SSW99625.1"/>
    <property type="molecule type" value="Genomic_DNA"/>
</dbReference>
<keyword evidence="2" id="KW-1133">Transmembrane helix</keyword>
<evidence type="ECO:0000256" key="2">
    <source>
        <dbReference type="SAM" id="Phobius"/>
    </source>
</evidence>
<proteinExistence type="predicted"/>
<dbReference type="VEuPathDB" id="VectorBase:CSON000220"/>
<gene>
    <name evidence="4" type="primary">CSON000220</name>
</gene>
<organism evidence="4">
    <name type="scientific">Culicoides sonorensis</name>
    <name type="common">Biting midge</name>
    <dbReference type="NCBI Taxonomy" id="179676"/>
    <lineage>
        <taxon>Eukaryota</taxon>
        <taxon>Metazoa</taxon>
        <taxon>Ecdysozoa</taxon>
        <taxon>Arthropoda</taxon>
        <taxon>Hexapoda</taxon>
        <taxon>Insecta</taxon>
        <taxon>Pterygota</taxon>
        <taxon>Neoptera</taxon>
        <taxon>Endopterygota</taxon>
        <taxon>Diptera</taxon>
        <taxon>Nematocera</taxon>
        <taxon>Chironomoidea</taxon>
        <taxon>Ceratopogonidae</taxon>
        <taxon>Ceratopogoninae</taxon>
        <taxon>Culicoides</taxon>
        <taxon>Monoculicoides</taxon>
    </lineage>
</organism>
<feature type="transmembrane region" description="Helical" evidence="2">
    <location>
        <begin position="708"/>
        <end position="732"/>
    </location>
</feature>
<dbReference type="GO" id="GO:0016747">
    <property type="term" value="F:acyltransferase activity, transferring groups other than amino-acyl groups"/>
    <property type="evidence" value="ECO:0007669"/>
    <property type="project" value="InterPro"/>
</dbReference>
<feature type="transmembrane region" description="Helical" evidence="2">
    <location>
        <begin position="96"/>
        <end position="114"/>
    </location>
</feature>
<dbReference type="EMBL" id="UFQT01000102">
    <property type="protein sequence ID" value="SSX20005.1"/>
    <property type="molecule type" value="Genomic_DNA"/>
</dbReference>
<dbReference type="InterPro" id="IPR052728">
    <property type="entry name" value="O2_lipid_transport_reg"/>
</dbReference>
<feature type="transmembrane region" description="Helical" evidence="2">
    <location>
        <begin position="134"/>
        <end position="155"/>
    </location>
</feature>
<feature type="transmembrane region" description="Helical" evidence="2">
    <location>
        <begin position="338"/>
        <end position="357"/>
    </location>
</feature>
<evidence type="ECO:0000313" key="4">
    <source>
        <dbReference type="EMBL" id="SSW99625.1"/>
    </source>
</evidence>
<feature type="coiled-coil region" evidence="1">
    <location>
        <begin position="159"/>
        <end position="186"/>
    </location>
</feature>
<feature type="transmembrane region" description="Helical" evidence="2">
    <location>
        <begin position="511"/>
        <end position="534"/>
    </location>
</feature>